<evidence type="ECO:0000313" key="1">
    <source>
        <dbReference type="EMBL" id="KAK7388730.1"/>
    </source>
</evidence>
<sequence>MALVLVLWQVKNQGGLRGRDCGVVKRGRPSSGLLLNRRLMEKNGSAGVVDIGDVLESEMLCSIQRWNPQINYRQFGAVGGSEDDGASGIAISTLRGAYQDQFLWFIGKSIGASSKASDLEVLQRLEEMEIRDRGRAAKCRSGVMGAELVQHD</sequence>
<protein>
    <submittedName>
        <fullName evidence="1">Uncharacterized protein</fullName>
    </submittedName>
</protein>
<dbReference type="EMBL" id="JAYMYS010000006">
    <property type="protein sequence ID" value="KAK7388730.1"/>
    <property type="molecule type" value="Genomic_DNA"/>
</dbReference>
<organism evidence="1 2">
    <name type="scientific">Psophocarpus tetragonolobus</name>
    <name type="common">Winged bean</name>
    <name type="synonym">Dolichos tetragonolobus</name>
    <dbReference type="NCBI Taxonomy" id="3891"/>
    <lineage>
        <taxon>Eukaryota</taxon>
        <taxon>Viridiplantae</taxon>
        <taxon>Streptophyta</taxon>
        <taxon>Embryophyta</taxon>
        <taxon>Tracheophyta</taxon>
        <taxon>Spermatophyta</taxon>
        <taxon>Magnoliopsida</taxon>
        <taxon>eudicotyledons</taxon>
        <taxon>Gunneridae</taxon>
        <taxon>Pentapetalae</taxon>
        <taxon>rosids</taxon>
        <taxon>fabids</taxon>
        <taxon>Fabales</taxon>
        <taxon>Fabaceae</taxon>
        <taxon>Papilionoideae</taxon>
        <taxon>50 kb inversion clade</taxon>
        <taxon>NPAAA clade</taxon>
        <taxon>indigoferoid/millettioid clade</taxon>
        <taxon>Phaseoleae</taxon>
        <taxon>Psophocarpus</taxon>
    </lineage>
</organism>
<name>A0AAN9S4P5_PSOTE</name>
<keyword evidence="2" id="KW-1185">Reference proteome</keyword>
<evidence type="ECO:0000313" key="2">
    <source>
        <dbReference type="Proteomes" id="UP001386955"/>
    </source>
</evidence>
<proteinExistence type="predicted"/>
<dbReference type="AlphaFoldDB" id="A0AAN9S4P5"/>
<comment type="caution">
    <text evidence="1">The sequence shown here is derived from an EMBL/GenBank/DDBJ whole genome shotgun (WGS) entry which is preliminary data.</text>
</comment>
<accession>A0AAN9S4P5</accession>
<reference evidence="1 2" key="1">
    <citation type="submission" date="2024-01" db="EMBL/GenBank/DDBJ databases">
        <title>The genomes of 5 underutilized Papilionoideae crops provide insights into root nodulation and disease resistanc.</title>
        <authorList>
            <person name="Jiang F."/>
        </authorList>
    </citation>
    <scope>NUCLEOTIDE SEQUENCE [LARGE SCALE GENOMIC DNA]</scope>
    <source>
        <strain evidence="1">DUOXIRENSHENG_FW03</strain>
        <tissue evidence="1">Leaves</tissue>
    </source>
</reference>
<dbReference type="Proteomes" id="UP001386955">
    <property type="component" value="Unassembled WGS sequence"/>
</dbReference>
<gene>
    <name evidence="1" type="ORF">VNO78_23557</name>
</gene>